<dbReference type="RefSeq" id="WP_037053913.1">
    <property type="nucleotide sequence ID" value="NZ_BAAAUZ010000053.1"/>
</dbReference>
<name>A0A9W6UG45_9PSEU</name>
<evidence type="ECO:0000313" key="3">
    <source>
        <dbReference type="EMBL" id="GLL15996.1"/>
    </source>
</evidence>
<gene>
    <name evidence="3" type="ORF">GCM10017577_71500</name>
</gene>
<dbReference type="AlphaFoldDB" id="A0A9W6UG45"/>
<keyword evidence="2" id="KW-0812">Transmembrane</keyword>
<protein>
    <recommendedName>
        <fullName evidence="5">DUF3040 domain-containing protein</fullName>
    </recommendedName>
</protein>
<evidence type="ECO:0000256" key="2">
    <source>
        <dbReference type="SAM" id="Phobius"/>
    </source>
</evidence>
<accession>A0A9W6UG45</accession>
<dbReference type="EMBL" id="BSFQ01000061">
    <property type="protein sequence ID" value="GLL15996.1"/>
    <property type="molecule type" value="Genomic_DNA"/>
</dbReference>
<feature type="region of interest" description="Disordered" evidence="1">
    <location>
        <begin position="24"/>
        <end position="46"/>
    </location>
</feature>
<comment type="caution">
    <text evidence="3">The sequence shown here is derived from an EMBL/GenBank/DDBJ whole genome shotgun (WGS) entry which is preliminary data.</text>
</comment>
<evidence type="ECO:0000256" key="1">
    <source>
        <dbReference type="SAM" id="MobiDB-lite"/>
    </source>
</evidence>
<keyword evidence="4" id="KW-1185">Reference proteome</keyword>
<evidence type="ECO:0008006" key="5">
    <source>
        <dbReference type="Google" id="ProtNLM"/>
    </source>
</evidence>
<proteinExistence type="predicted"/>
<keyword evidence="2" id="KW-0472">Membrane</keyword>
<evidence type="ECO:0000313" key="4">
    <source>
        <dbReference type="Proteomes" id="UP001143463"/>
    </source>
</evidence>
<feature type="transmembrane region" description="Helical" evidence="2">
    <location>
        <begin position="53"/>
        <end position="71"/>
    </location>
</feature>
<keyword evidence="2" id="KW-1133">Transmembrane helix</keyword>
<dbReference type="Proteomes" id="UP001143463">
    <property type="component" value="Unassembled WGS sequence"/>
</dbReference>
<reference evidence="3" key="2">
    <citation type="submission" date="2023-01" db="EMBL/GenBank/DDBJ databases">
        <authorList>
            <person name="Sun Q."/>
            <person name="Evtushenko L."/>
        </authorList>
    </citation>
    <scope>NUCLEOTIDE SEQUENCE</scope>
    <source>
        <strain evidence="3">VKM Ac-1069</strain>
    </source>
</reference>
<sequence>MTLDDRGVRPLTARERRILARLEQSLTGRPREAAPPGPPGPTGDVAMHRADRVAAVVGLLILCGMTAEAAIAGGPVLGLAVGIAFVIMVLVFVRVVRCRR</sequence>
<organism evidence="3 4">
    <name type="scientific">Pseudonocardia halophobica</name>
    <dbReference type="NCBI Taxonomy" id="29401"/>
    <lineage>
        <taxon>Bacteria</taxon>
        <taxon>Bacillati</taxon>
        <taxon>Actinomycetota</taxon>
        <taxon>Actinomycetes</taxon>
        <taxon>Pseudonocardiales</taxon>
        <taxon>Pseudonocardiaceae</taxon>
        <taxon>Pseudonocardia</taxon>
    </lineage>
</organism>
<reference evidence="3" key="1">
    <citation type="journal article" date="2014" name="Int. J. Syst. Evol. Microbiol.">
        <title>Complete genome sequence of Corynebacterium casei LMG S-19264T (=DSM 44701T), isolated from a smear-ripened cheese.</title>
        <authorList>
            <consortium name="US DOE Joint Genome Institute (JGI-PGF)"/>
            <person name="Walter F."/>
            <person name="Albersmeier A."/>
            <person name="Kalinowski J."/>
            <person name="Ruckert C."/>
        </authorList>
    </citation>
    <scope>NUCLEOTIDE SEQUENCE</scope>
    <source>
        <strain evidence="3">VKM Ac-1069</strain>
    </source>
</reference>
<feature type="transmembrane region" description="Helical" evidence="2">
    <location>
        <begin position="77"/>
        <end position="96"/>
    </location>
</feature>